<accession>A0A4Y7T1J8</accession>
<protein>
    <recommendedName>
        <fullName evidence="1">F-box domain-containing protein</fullName>
    </recommendedName>
</protein>
<dbReference type="Pfam" id="PF12937">
    <property type="entry name" value="F-box-like"/>
    <property type="match status" value="1"/>
</dbReference>
<sequence>MERTQTFKLPPDIIVSVLQCLDPVDIVAMRATCRTFYKASSSRSVWLSALDRVCNLHGIFKPTYPAEKMTRTELEHAASSPHRFIKFVNEFDSPLAKSTQPYLKREFFCRKKNSGPGISGGAFRATHLSLVPGGRFLITAAGSNSTAAGGNLCLWDLGYSMDCPLKSFPTATLPITGHQLTLSTFPTRNGIEFLLAVATFGPSAEYVVAVYRVDPMSRRPEFVLQNELDLTGHSIFSPKHIHLREPMMVLKSGMDVIAWNWAQGTGCQWTYSNLEINASMLVCDNTVISVDDDKDFTIWDLPAELPPLGPADALQPISNFPKRVCRRHWGGLPGFDITSTPAWQQHTQPHICFVVNEEDDADFEKRLSLYSVRRVGRQDAAFLPTYLPVDGGEAEYVAGNIDPPITGTVSPLFSCDNRLVMCSRSSEGDLVATVLPVPIETCDEIIPRSALLLKDVNDNVLDRDTIAFCPMSGRVVYPFSDTSLQVLDFLLPLEG</sequence>
<comment type="caution">
    <text evidence="2">The sequence shown here is derived from an EMBL/GenBank/DDBJ whole genome shotgun (WGS) entry which is preliminary data.</text>
</comment>
<reference evidence="2 3" key="1">
    <citation type="journal article" date="2019" name="Nat. Ecol. Evol.">
        <title>Megaphylogeny resolves global patterns of mushroom evolution.</title>
        <authorList>
            <person name="Varga T."/>
            <person name="Krizsan K."/>
            <person name="Foldi C."/>
            <person name="Dima B."/>
            <person name="Sanchez-Garcia M."/>
            <person name="Sanchez-Ramirez S."/>
            <person name="Szollosi G.J."/>
            <person name="Szarkandi J.G."/>
            <person name="Papp V."/>
            <person name="Albert L."/>
            <person name="Andreopoulos W."/>
            <person name="Angelini C."/>
            <person name="Antonin V."/>
            <person name="Barry K.W."/>
            <person name="Bougher N.L."/>
            <person name="Buchanan P."/>
            <person name="Buyck B."/>
            <person name="Bense V."/>
            <person name="Catcheside P."/>
            <person name="Chovatia M."/>
            <person name="Cooper J."/>
            <person name="Damon W."/>
            <person name="Desjardin D."/>
            <person name="Finy P."/>
            <person name="Geml J."/>
            <person name="Haridas S."/>
            <person name="Hughes K."/>
            <person name="Justo A."/>
            <person name="Karasinski D."/>
            <person name="Kautmanova I."/>
            <person name="Kiss B."/>
            <person name="Kocsube S."/>
            <person name="Kotiranta H."/>
            <person name="LaButti K.M."/>
            <person name="Lechner B.E."/>
            <person name="Liimatainen K."/>
            <person name="Lipzen A."/>
            <person name="Lukacs Z."/>
            <person name="Mihaltcheva S."/>
            <person name="Morgado L.N."/>
            <person name="Niskanen T."/>
            <person name="Noordeloos M.E."/>
            <person name="Ohm R.A."/>
            <person name="Ortiz-Santana B."/>
            <person name="Ovrebo C."/>
            <person name="Racz N."/>
            <person name="Riley R."/>
            <person name="Savchenko A."/>
            <person name="Shiryaev A."/>
            <person name="Soop K."/>
            <person name="Spirin V."/>
            <person name="Szebenyi C."/>
            <person name="Tomsovsky M."/>
            <person name="Tulloss R.E."/>
            <person name="Uehling J."/>
            <person name="Grigoriev I.V."/>
            <person name="Vagvolgyi C."/>
            <person name="Papp T."/>
            <person name="Martin F.M."/>
            <person name="Miettinen O."/>
            <person name="Hibbett D.S."/>
            <person name="Nagy L.G."/>
        </authorList>
    </citation>
    <scope>NUCLEOTIDE SEQUENCE [LARGE SCALE GENOMIC DNA]</scope>
    <source>
        <strain evidence="2 3">FP101781</strain>
    </source>
</reference>
<keyword evidence="3" id="KW-1185">Reference proteome</keyword>
<evidence type="ECO:0000259" key="1">
    <source>
        <dbReference type="PROSITE" id="PS50181"/>
    </source>
</evidence>
<gene>
    <name evidence="2" type="ORF">FA13DRAFT_1735913</name>
</gene>
<dbReference type="InterPro" id="IPR001810">
    <property type="entry name" value="F-box_dom"/>
</dbReference>
<feature type="domain" description="F-box" evidence="1">
    <location>
        <begin position="3"/>
        <end position="49"/>
    </location>
</feature>
<proteinExistence type="predicted"/>
<dbReference type="Gene3D" id="1.20.1280.50">
    <property type="match status" value="1"/>
</dbReference>
<evidence type="ECO:0000313" key="2">
    <source>
        <dbReference type="EMBL" id="TEB28015.1"/>
    </source>
</evidence>
<dbReference type="SUPFAM" id="SSF81383">
    <property type="entry name" value="F-box domain"/>
    <property type="match status" value="1"/>
</dbReference>
<dbReference type="EMBL" id="QPFP01000035">
    <property type="protein sequence ID" value="TEB28015.1"/>
    <property type="molecule type" value="Genomic_DNA"/>
</dbReference>
<dbReference type="SMART" id="SM00256">
    <property type="entry name" value="FBOX"/>
    <property type="match status" value="1"/>
</dbReference>
<organism evidence="2 3">
    <name type="scientific">Coprinellus micaceus</name>
    <name type="common">Glistening ink-cap mushroom</name>
    <name type="synonym">Coprinus micaceus</name>
    <dbReference type="NCBI Taxonomy" id="71717"/>
    <lineage>
        <taxon>Eukaryota</taxon>
        <taxon>Fungi</taxon>
        <taxon>Dikarya</taxon>
        <taxon>Basidiomycota</taxon>
        <taxon>Agaricomycotina</taxon>
        <taxon>Agaricomycetes</taxon>
        <taxon>Agaricomycetidae</taxon>
        <taxon>Agaricales</taxon>
        <taxon>Agaricineae</taxon>
        <taxon>Psathyrellaceae</taxon>
        <taxon>Coprinellus</taxon>
    </lineage>
</organism>
<dbReference type="PROSITE" id="PS50181">
    <property type="entry name" value="FBOX"/>
    <property type="match status" value="1"/>
</dbReference>
<dbReference type="OrthoDB" id="3070325at2759"/>
<dbReference type="Proteomes" id="UP000298030">
    <property type="component" value="Unassembled WGS sequence"/>
</dbReference>
<dbReference type="InterPro" id="IPR036047">
    <property type="entry name" value="F-box-like_dom_sf"/>
</dbReference>
<name>A0A4Y7T1J8_COPMI</name>
<dbReference type="CDD" id="cd09917">
    <property type="entry name" value="F-box_SF"/>
    <property type="match status" value="1"/>
</dbReference>
<evidence type="ECO:0000313" key="3">
    <source>
        <dbReference type="Proteomes" id="UP000298030"/>
    </source>
</evidence>
<dbReference type="AlphaFoldDB" id="A0A4Y7T1J8"/>